<accession>A0ABW8A9P0</accession>
<evidence type="ECO:0000313" key="7">
    <source>
        <dbReference type="Proteomes" id="UP001612928"/>
    </source>
</evidence>
<comment type="caution">
    <text evidence="6">The sequence shown here is derived from an EMBL/GenBank/DDBJ whole genome shotgun (WGS) entry which is preliminary data.</text>
</comment>
<dbReference type="PANTHER" id="PTHR30146:SF153">
    <property type="entry name" value="LACTOSE OPERON REPRESSOR"/>
    <property type="match status" value="1"/>
</dbReference>
<evidence type="ECO:0000259" key="5">
    <source>
        <dbReference type="Pfam" id="PF13377"/>
    </source>
</evidence>
<name>A0ABW8A9P0_9ACTN</name>
<dbReference type="EMBL" id="JBITMB010000005">
    <property type="protein sequence ID" value="MFI7442732.1"/>
    <property type="molecule type" value="Genomic_DNA"/>
</dbReference>
<keyword evidence="7" id="KW-1185">Reference proteome</keyword>
<dbReference type="InterPro" id="IPR028082">
    <property type="entry name" value="Peripla_BP_I"/>
</dbReference>
<organism evidence="6 7">
    <name type="scientific">Nonomuraea indica</name>
    <dbReference type="NCBI Taxonomy" id="1581193"/>
    <lineage>
        <taxon>Bacteria</taxon>
        <taxon>Bacillati</taxon>
        <taxon>Actinomycetota</taxon>
        <taxon>Actinomycetes</taxon>
        <taxon>Streptosporangiales</taxon>
        <taxon>Streptosporangiaceae</taxon>
        <taxon>Nonomuraea</taxon>
    </lineage>
</organism>
<evidence type="ECO:0000256" key="3">
    <source>
        <dbReference type="ARBA" id="ARBA00023163"/>
    </source>
</evidence>
<feature type="domain" description="Transcriptional regulator LacI/GalR-like sensor" evidence="5">
    <location>
        <begin position="2"/>
        <end position="53"/>
    </location>
</feature>
<dbReference type="RefSeq" id="WP_397022693.1">
    <property type="nucleotide sequence ID" value="NZ_JBITMB010000005.1"/>
</dbReference>
<dbReference type="Gene3D" id="3.40.50.2300">
    <property type="match status" value="2"/>
</dbReference>
<feature type="compositionally biased region" description="Basic residues" evidence="4">
    <location>
        <begin position="69"/>
        <end position="82"/>
    </location>
</feature>
<protein>
    <submittedName>
        <fullName evidence="6">Substrate-binding domain-containing protein</fullName>
    </submittedName>
</protein>
<keyword evidence="2" id="KW-0238">DNA-binding</keyword>
<evidence type="ECO:0000256" key="1">
    <source>
        <dbReference type="ARBA" id="ARBA00023015"/>
    </source>
</evidence>
<evidence type="ECO:0000313" key="6">
    <source>
        <dbReference type="EMBL" id="MFI7442732.1"/>
    </source>
</evidence>
<proteinExistence type="predicted"/>
<dbReference type="Pfam" id="PF13377">
    <property type="entry name" value="Peripla_BP_3"/>
    <property type="match status" value="1"/>
</dbReference>
<dbReference type="PANTHER" id="PTHR30146">
    <property type="entry name" value="LACI-RELATED TRANSCRIPTIONAL REPRESSOR"/>
    <property type="match status" value="1"/>
</dbReference>
<dbReference type="SUPFAM" id="SSF53822">
    <property type="entry name" value="Periplasmic binding protein-like I"/>
    <property type="match status" value="1"/>
</dbReference>
<keyword evidence="1" id="KW-0805">Transcription regulation</keyword>
<evidence type="ECO:0000256" key="4">
    <source>
        <dbReference type="SAM" id="MobiDB-lite"/>
    </source>
</evidence>
<feature type="region of interest" description="Disordered" evidence="4">
    <location>
        <begin position="57"/>
        <end position="82"/>
    </location>
</feature>
<dbReference type="InterPro" id="IPR046335">
    <property type="entry name" value="LacI/GalR-like_sensor"/>
</dbReference>
<reference evidence="6 7" key="1">
    <citation type="submission" date="2024-10" db="EMBL/GenBank/DDBJ databases">
        <title>The Natural Products Discovery Center: Release of the First 8490 Sequenced Strains for Exploring Actinobacteria Biosynthetic Diversity.</title>
        <authorList>
            <person name="Kalkreuter E."/>
            <person name="Kautsar S.A."/>
            <person name="Yang D."/>
            <person name="Bader C.D."/>
            <person name="Teijaro C.N."/>
            <person name="Fluegel L."/>
            <person name="Davis C.M."/>
            <person name="Simpson J.R."/>
            <person name="Lauterbach L."/>
            <person name="Steele A.D."/>
            <person name="Gui C."/>
            <person name="Meng S."/>
            <person name="Li G."/>
            <person name="Viehrig K."/>
            <person name="Ye F."/>
            <person name="Su P."/>
            <person name="Kiefer A.F."/>
            <person name="Nichols A."/>
            <person name="Cepeda A.J."/>
            <person name="Yan W."/>
            <person name="Fan B."/>
            <person name="Jiang Y."/>
            <person name="Adhikari A."/>
            <person name="Zheng C.-J."/>
            <person name="Schuster L."/>
            <person name="Cowan T.M."/>
            <person name="Smanski M.J."/>
            <person name="Chevrette M.G."/>
            <person name="De Carvalho L.P.S."/>
            <person name="Shen B."/>
        </authorList>
    </citation>
    <scope>NUCLEOTIDE SEQUENCE [LARGE SCALE GENOMIC DNA]</scope>
    <source>
        <strain evidence="6 7">NPDC049503</strain>
    </source>
</reference>
<evidence type="ECO:0000256" key="2">
    <source>
        <dbReference type="ARBA" id="ARBA00023125"/>
    </source>
</evidence>
<sequence length="82" mass="8769">MPEEVSIVGFDDTPMTACLDPPLTTIRQPVRDMAPAAVAGLLDEIRGLPAPRGALLHRLRAGPPPLHRPGPHPRRGSRPLTA</sequence>
<gene>
    <name evidence="6" type="ORF">ACIBP5_22415</name>
</gene>
<dbReference type="Proteomes" id="UP001612928">
    <property type="component" value="Unassembled WGS sequence"/>
</dbReference>
<keyword evidence="3" id="KW-0804">Transcription</keyword>